<name>A0A1V3NH12_9GAMM</name>
<evidence type="ECO:0000313" key="2">
    <source>
        <dbReference type="EMBL" id="OOG24152.1"/>
    </source>
</evidence>
<evidence type="ECO:0000313" key="3">
    <source>
        <dbReference type="Proteomes" id="UP000189462"/>
    </source>
</evidence>
<dbReference type="OrthoDB" id="2991334at2"/>
<dbReference type="STRING" id="108003.B1C78_09280"/>
<dbReference type="RefSeq" id="WP_139349876.1">
    <property type="nucleotide sequence ID" value="NZ_MVBK01000051.1"/>
</dbReference>
<dbReference type="GO" id="GO:0016491">
    <property type="term" value="F:oxidoreductase activity"/>
    <property type="evidence" value="ECO:0007669"/>
    <property type="project" value="InterPro"/>
</dbReference>
<dbReference type="PROSITE" id="PS00498">
    <property type="entry name" value="TYROSINASE_2"/>
    <property type="match status" value="1"/>
</dbReference>
<comment type="caution">
    <text evidence="2">The sequence shown here is derived from an EMBL/GenBank/DDBJ whole genome shotgun (WGS) entry which is preliminary data.</text>
</comment>
<sequence length="404" mass="45084">MELHLQFGFGMMEHCRNLLTEWGGGTVVLSPRDLNDRQLRSLAADVTGIEGGRTLLDPQFYVPHADHDRLCSHEFWPNDFASGSFFQGSEMEFLVSRLVELNKDLGTAAIILPGMLANPVDDPWLAHHESFLMTARKLAGDSKPLYSTLALGADSVRNREQVTALLEAVTRWKADGYYIVCEHPNGDYLVQDAIWLAHVLDLTAGLRLSGGRVILGYCSHQMLLSHVAGANAICSGTWMNVRSFPPEKFSKSYEEEIRRRATWYYCPQALSEYKIPFLDVAYEQGVLDLMKPLPEFDGGYVDPLFSGVQPSSVGFSEQAAFRHYLHALRGQAQVLNAAGYDEARQAQEQSINDAEDLLQTLGANGVLGANRDFTDSLDVNRAALAMLDKQRGPVLRRRWTSMQK</sequence>
<gene>
    <name evidence="2" type="ORF">B1C78_09280</name>
</gene>
<dbReference type="AlphaFoldDB" id="A0A1V3NH12"/>
<organism evidence="2 3">
    <name type="scientific">Thioalkalivibrio denitrificans</name>
    <dbReference type="NCBI Taxonomy" id="108003"/>
    <lineage>
        <taxon>Bacteria</taxon>
        <taxon>Pseudomonadati</taxon>
        <taxon>Pseudomonadota</taxon>
        <taxon>Gammaproteobacteria</taxon>
        <taxon>Chromatiales</taxon>
        <taxon>Ectothiorhodospiraceae</taxon>
        <taxon>Thioalkalivibrio</taxon>
    </lineage>
</organism>
<reference evidence="2 3" key="1">
    <citation type="submission" date="2017-02" db="EMBL/GenBank/DDBJ databases">
        <title>Genomic diversity within the haloalkaliphilic genus Thioalkalivibrio.</title>
        <authorList>
            <person name="Ahn A.-C."/>
            <person name="Meier-Kolthoff J."/>
            <person name="Overmars L."/>
            <person name="Richter M."/>
            <person name="Woyke T."/>
            <person name="Sorokin D.Y."/>
            <person name="Muyzer G."/>
        </authorList>
    </citation>
    <scope>NUCLEOTIDE SEQUENCE [LARGE SCALE GENOMIC DNA]</scope>
    <source>
        <strain evidence="2 3">ALJD</strain>
    </source>
</reference>
<evidence type="ECO:0000259" key="1">
    <source>
        <dbReference type="PROSITE" id="PS00498"/>
    </source>
</evidence>
<dbReference type="EMBL" id="MVBK01000051">
    <property type="protein sequence ID" value="OOG24152.1"/>
    <property type="molecule type" value="Genomic_DNA"/>
</dbReference>
<dbReference type="InterPro" id="IPR002227">
    <property type="entry name" value="Tyrosinase_Cu-bd"/>
</dbReference>
<proteinExistence type="predicted"/>
<accession>A0A1V3NH12</accession>
<protein>
    <recommendedName>
        <fullName evidence="1">Tyrosinase copper-binding domain-containing protein</fullName>
    </recommendedName>
</protein>
<feature type="domain" description="Tyrosinase copper-binding" evidence="1">
    <location>
        <begin position="57"/>
        <end position="68"/>
    </location>
</feature>
<dbReference type="Proteomes" id="UP000189462">
    <property type="component" value="Unassembled WGS sequence"/>
</dbReference>
<keyword evidence="3" id="KW-1185">Reference proteome</keyword>